<feature type="region of interest" description="Disordered" evidence="1">
    <location>
        <begin position="12"/>
        <end position="68"/>
    </location>
</feature>
<protein>
    <submittedName>
        <fullName evidence="2">Uncharacterized protein</fullName>
    </submittedName>
</protein>
<dbReference type="Proteomes" id="UP000240883">
    <property type="component" value="Unassembled WGS sequence"/>
</dbReference>
<sequence>MPPSHFFLKLQERRHAPQPGPAASPDPEVVVNDQGDDEWYDTASSEGNSPVKHSSMADGESSVVSVKPLSPDEEARLLPFVPSLFAKDLPPCGPEIQVAYENVNGRLRELWLFHRGRLTAVEVTQAVKEELNNQNFMYPAHTLKGEVKLRKPWRRESVFQYEMRWIEYFVRDAQAQDPALMTESEILDRKKESLIPAVLGLTTKHPAVLTMWEGWHEKKRAKTPDMHLLGNGKNSNGSGLQFGNWNGHFKKANGSLQDSGTESIDSDMTMIQHDTETGDLQTKDGVKAPAGTQV</sequence>
<dbReference type="OrthoDB" id="3796452at2759"/>
<dbReference type="AlphaFoldDB" id="A0A2T2P2N1"/>
<organism evidence="2 3">
    <name type="scientific">Corynespora cassiicola Philippines</name>
    <dbReference type="NCBI Taxonomy" id="1448308"/>
    <lineage>
        <taxon>Eukaryota</taxon>
        <taxon>Fungi</taxon>
        <taxon>Dikarya</taxon>
        <taxon>Ascomycota</taxon>
        <taxon>Pezizomycotina</taxon>
        <taxon>Dothideomycetes</taxon>
        <taxon>Pleosporomycetidae</taxon>
        <taxon>Pleosporales</taxon>
        <taxon>Corynesporascaceae</taxon>
        <taxon>Corynespora</taxon>
    </lineage>
</organism>
<dbReference type="EMBL" id="KZ678131">
    <property type="protein sequence ID" value="PSN71598.1"/>
    <property type="molecule type" value="Genomic_DNA"/>
</dbReference>
<evidence type="ECO:0000256" key="1">
    <source>
        <dbReference type="SAM" id="MobiDB-lite"/>
    </source>
</evidence>
<gene>
    <name evidence="2" type="ORF">BS50DRAFT_570925</name>
</gene>
<reference evidence="2 3" key="1">
    <citation type="journal article" date="2018" name="Front. Microbiol.">
        <title>Genome-Wide Analysis of Corynespora cassiicola Leaf Fall Disease Putative Effectors.</title>
        <authorList>
            <person name="Lopez D."/>
            <person name="Ribeiro S."/>
            <person name="Label P."/>
            <person name="Fumanal B."/>
            <person name="Venisse J.S."/>
            <person name="Kohler A."/>
            <person name="de Oliveira R.R."/>
            <person name="Labutti K."/>
            <person name="Lipzen A."/>
            <person name="Lail K."/>
            <person name="Bauer D."/>
            <person name="Ohm R.A."/>
            <person name="Barry K.W."/>
            <person name="Spatafora J."/>
            <person name="Grigoriev I.V."/>
            <person name="Martin F.M."/>
            <person name="Pujade-Renaud V."/>
        </authorList>
    </citation>
    <scope>NUCLEOTIDE SEQUENCE [LARGE SCALE GENOMIC DNA]</scope>
    <source>
        <strain evidence="2 3">Philippines</strain>
    </source>
</reference>
<keyword evidence="3" id="KW-1185">Reference proteome</keyword>
<evidence type="ECO:0000313" key="3">
    <source>
        <dbReference type="Proteomes" id="UP000240883"/>
    </source>
</evidence>
<feature type="compositionally biased region" description="Polar residues" evidence="1">
    <location>
        <begin position="42"/>
        <end position="52"/>
    </location>
</feature>
<proteinExistence type="predicted"/>
<name>A0A2T2P2N1_CORCC</name>
<accession>A0A2T2P2N1</accession>
<evidence type="ECO:0000313" key="2">
    <source>
        <dbReference type="EMBL" id="PSN71598.1"/>
    </source>
</evidence>